<evidence type="ECO:0000256" key="2">
    <source>
        <dbReference type="ARBA" id="ARBA00022692"/>
    </source>
</evidence>
<evidence type="ECO:0000313" key="7">
    <source>
        <dbReference type="EMBL" id="UYV62428.1"/>
    </source>
</evidence>
<sequence>MTDSPTRDEEKNVTEKKKKGLSLILTVIFIVAEMSGAGMMAFPLAFTNSGWLGVGMLIWYCFNAAYTGILLGRCWIILEERWPEYKTELGDPYPTIGEKAVGRWVKIPVSILSHITLLGCGVVFILLISKFLQQMLPNQGISFCVWVLILTAILMPVSFLGSPHDFWFMAVAALATTVIACVIALVVMAQDYTNIAYQPTVMPALSFKEFFLALSTFSFAFGGSSTFPSFQNDMKNRNKFQKAVVIAYGILLVMFLSVGVSGFLVYGDRNTSNILETLSSGYLRNIAQFLLIAHLFTAFQIMINTPCQEYEQMLGVPREFTWKRVAVRTTVMIVIAFVCLSIPEFGKILNLVGAIAANTTTFVLPAIFYIYLCSQRTDPSWPDRRISIFTKIYLWIIILMGVFSGIIGTYAAFSDIVDPTAFSKPCYLTGFMG</sequence>
<keyword evidence="2 5" id="KW-0812">Transmembrane</keyword>
<proteinExistence type="predicted"/>
<feature type="transmembrane region" description="Helical" evidence="5">
    <location>
        <begin position="166"/>
        <end position="190"/>
    </location>
</feature>
<feature type="transmembrane region" description="Helical" evidence="5">
    <location>
        <begin position="243"/>
        <end position="266"/>
    </location>
</feature>
<dbReference type="Proteomes" id="UP001235939">
    <property type="component" value="Chromosome 02"/>
</dbReference>
<evidence type="ECO:0000256" key="5">
    <source>
        <dbReference type="SAM" id="Phobius"/>
    </source>
</evidence>
<keyword evidence="4 5" id="KW-0472">Membrane</keyword>
<feature type="transmembrane region" description="Helical" evidence="5">
    <location>
        <begin position="57"/>
        <end position="78"/>
    </location>
</feature>
<dbReference type="InterPro" id="IPR013057">
    <property type="entry name" value="AA_transpt_TM"/>
</dbReference>
<feature type="transmembrane region" description="Helical" evidence="5">
    <location>
        <begin position="109"/>
        <end position="128"/>
    </location>
</feature>
<feature type="transmembrane region" description="Helical" evidence="5">
    <location>
        <begin position="392"/>
        <end position="413"/>
    </location>
</feature>
<evidence type="ECO:0000259" key="6">
    <source>
        <dbReference type="Pfam" id="PF01490"/>
    </source>
</evidence>
<comment type="subcellular location">
    <subcellularLocation>
        <location evidence="1">Membrane</location>
        <topology evidence="1">Multi-pass membrane protein</topology>
    </subcellularLocation>
</comment>
<feature type="transmembrane region" description="Helical" evidence="5">
    <location>
        <begin position="325"/>
        <end position="343"/>
    </location>
</feature>
<feature type="transmembrane region" description="Helical" evidence="5">
    <location>
        <begin position="349"/>
        <end position="372"/>
    </location>
</feature>
<dbReference type="Pfam" id="PF01490">
    <property type="entry name" value="Aa_trans"/>
    <property type="match status" value="1"/>
</dbReference>
<evidence type="ECO:0000256" key="4">
    <source>
        <dbReference type="ARBA" id="ARBA00023136"/>
    </source>
</evidence>
<protein>
    <recommendedName>
        <fullName evidence="6">Amino acid transporter transmembrane domain-containing protein</fullName>
    </recommendedName>
</protein>
<reference evidence="7 8" key="1">
    <citation type="submission" date="2022-01" db="EMBL/GenBank/DDBJ databases">
        <title>A chromosomal length assembly of Cordylochernes scorpioides.</title>
        <authorList>
            <person name="Zeh D."/>
            <person name="Zeh J."/>
        </authorList>
    </citation>
    <scope>NUCLEOTIDE SEQUENCE [LARGE SCALE GENOMIC DNA]</scope>
    <source>
        <strain evidence="7">IN4F17</strain>
        <tissue evidence="7">Whole Body</tissue>
    </source>
</reference>
<organism evidence="7 8">
    <name type="scientific">Cordylochernes scorpioides</name>
    <dbReference type="NCBI Taxonomy" id="51811"/>
    <lineage>
        <taxon>Eukaryota</taxon>
        <taxon>Metazoa</taxon>
        <taxon>Ecdysozoa</taxon>
        <taxon>Arthropoda</taxon>
        <taxon>Chelicerata</taxon>
        <taxon>Arachnida</taxon>
        <taxon>Pseudoscorpiones</taxon>
        <taxon>Cheliferoidea</taxon>
        <taxon>Chernetidae</taxon>
        <taxon>Cordylochernes</taxon>
    </lineage>
</organism>
<feature type="domain" description="Amino acid transporter transmembrane" evidence="6">
    <location>
        <begin position="22"/>
        <end position="413"/>
    </location>
</feature>
<dbReference type="EMBL" id="CP092864">
    <property type="protein sequence ID" value="UYV62428.1"/>
    <property type="molecule type" value="Genomic_DNA"/>
</dbReference>
<accession>A0ABY6K3G7</accession>
<evidence type="ECO:0000256" key="3">
    <source>
        <dbReference type="ARBA" id="ARBA00022989"/>
    </source>
</evidence>
<evidence type="ECO:0000313" key="8">
    <source>
        <dbReference type="Proteomes" id="UP001235939"/>
    </source>
</evidence>
<dbReference type="PANTHER" id="PTHR22950">
    <property type="entry name" value="AMINO ACID TRANSPORTER"/>
    <property type="match status" value="1"/>
</dbReference>
<feature type="transmembrane region" description="Helical" evidence="5">
    <location>
        <begin position="140"/>
        <end position="159"/>
    </location>
</feature>
<keyword evidence="3 5" id="KW-1133">Transmembrane helix</keyword>
<evidence type="ECO:0000256" key="1">
    <source>
        <dbReference type="ARBA" id="ARBA00004141"/>
    </source>
</evidence>
<name>A0ABY6K3G7_9ARAC</name>
<dbReference type="PANTHER" id="PTHR22950:SF703">
    <property type="entry name" value="AMINO ACID TRANSPORTER TRANSMEMBRANE DOMAIN-CONTAINING PROTEIN"/>
    <property type="match status" value="1"/>
</dbReference>
<feature type="transmembrane region" description="Helical" evidence="5">
    <location>
        <begin position="21"/>
        <end position="45"/>
    </location>
</feature>
<gene>
    <name evidence="7" type="ORF">LAZ67_2000505</name>
</gene>
<feature type="transmembrane region" description="Helical" evidence="5">
    <location>
        <begin position="210"/>
        <end position="231"/>
    </location>
</feature>
<keyword evidence="8" id="KW-1185">Reference proteome</keyword>
<feature type="transmembrane region" description="Helical" evidence="5">
    <location>
        <begin position="286"/>
        <end position="304"/>
    </location>
</feature>